<dbReference type="KEGG" id="mhib:MHIB_33380"/>
<feature type="compositionally biased region" description="Basic residues" evidence="1">
    <location>
        <begin position="55"/>
        <end position="65"/>
    </location>
</feature>
<keyword evidence="3" id="KW-1185">Reference proteome</keyword>
<dbReference type="EMBL" id="AP022609">
    <property type="protein sequence ID" value="BBZ24920.1"/>
    <property type="molecule type" value="Genomic_DNA"/>
</dbReference>
<evidence type="ECO:0000313" key="2">
    <source>
        <dbReference type="EMBL" id="BBZ24920.1"/>
    </source>
</evidence>
<evidence type="ECO:0000256" key="1">
    <source>
        <dbReference type="SAM" id="MobiDB-lite"/>
    </source>
</evidence>
<sequence>MRLEVCQGLRAGLLLQGTGHHLIGVRVRIQVVTGGGDHLAHRAGDLAGHAGIFGRGRRRGGHQRRRDGAAQDDGQGGHGAPPQHTAALGGGMGAVHELSSRRAGFLIRADGPYRSPPDARSGAPAMPPGNDRGSIGGLSAHPDSNHHPSPLQRRSPLVTE</sequence>
<reference evidence="2 3" key="1">
    <citation type="journal article" date="2019" name="Emerg. Microbes Infect.">
        <title>Comprehensive subspecies identification of 175 nontuberculous mycobacteria species based on 7547 genomic profiles.</title>
        <authorList>
            <person name="Matsumoto Y."/>
            <person name="Kinjo T."/>
            <person name="Motooka D."/>
            <person name="Nabeya D."/>
            <person name="Jung N."/>
            <person name="Uechi K."/>
            <person name="Horii T."/>
            <person name="Iida T."/>
            <person name="Fujita J."/>
            <person name="Nakamura S."/>
        </authorList>
    </citation>
    <scope>NUCLEOTIDE SEQUENCE [LARGE SCALE GENOMIC DNA]</scope>
    <source>
        <strain evidence="2 3">JCM 13571</strain>
    </source>
</reference>
<proteinExistence type="predicted"/>
<dbReference type="AlphaFoldDB" id="A0A7I7X6C5"/>
<evidence type="ECO:0000313" key="3">
    <source>
        <dbReference type="Proteomes" id="UP000467260"/>
    </source>
</evidence>
<dbReference type="Proteomes" id="UP000467260">
    <property type="component" value="Chromosome"/>
</dbReference>
<name>A0A7I7X6C5_9MYCO</name>
<organism evidence="2 3">
    <name type="scientific">Mycolicibacter hiberniae</name>
    <dbReference type="NCBI Taxonomy" id="29314"/>
    <lineage>
        <taxon>Bacteria</taxon>
        <taxon>Bacillati</taxon>
        <taxon>Actinomycetota</taxon>
        <taxon>Actinomycetes</taxon>
        <taxon>Mycobacteriales</taxon>
        <taxon>Mycobacteriaceae</taxon>
        <taxon>Mycolicibacter</taxon>
    </lineage>
</organism>
<gene>
    <name evidence="2" type="ORF">MHIB_33380</name>
</gene>
<accession>A0A7I7X6C5</accession>
<protein>
    <submittedName>
        <fullName evidence="2">Uncharacterized protein</fullName>
    </submittedName>
</protein>
<feature type="region of interest" description="Disordered" evidence="1">
    <location>
        <begin position="50"/>
        <end position="160"/>
    </location>
</feature>